<reference evidence="2 3" key="1">
    <citation type="submission" date="2019-03" db="EMBL/GenBank/DDBJ databases">
        <title>Genomic Encyclopedia of Archaeal and Bacterial Type Strains, Phase II (KMG-II): from individual species to whole genera.</title>
        <authorList>
            <person name="Goeker M."/>
        </authorList>
    </citation>
    <scope>NUCLEOTIDE SEQUENCE [LARGE SCALE GENOMIC DNA]</scope>
    <source>
        <strain evidence="2 3">DSM 15388</strain>
    </source>
</reference>
<feature type="coiled-coil region" evidence="1">
    <location>
        <begin position="75"/>
        <end position="109"/>
    </location>
</feature>
<accession>A0A4R3I4R9</accession>
<gene>
    <name evidence="2" type="ORF">BCF53_1101</name>
</gene>
<name>A0A4R3I4R9_9GAMM</name>
<dbReference type="Proteomes" id="UP000295793">
    <property type="component" value="Unassembled WGS sequence"/>
</dbReference>
<dbReference type="EMBL" id="SLZR01000010">
    <property type="protein sequence ID" value="TCS40085.1"/>
    <property type="molecule type" value="Genomic_DNA"/>
</dbReference>
<evidence type="ECO:0000256" key="1">
    <source>
        <dbReference type="SAM" id="Coils"/>
    </source>
</evidence>
<comment type="caution">
    <text evidence="2">The sequence shown here is derived from an EMBL/GenBank/DDBJ whole genome shotgun (WGS) entry which is preliminary data.</text>
</comment>
<dbReference type="RefSeq" id="WP_132701983.1">
    <property type="nucleotide sequence ID" value="NZ_SLZR01000010.1"/>
</dbReference>
<organism evidence="2 3">
    <name type="scientific">Reinekea marinisedimentorum</name>
    <dbReference type="NCBI Taxonomy" id="230495"/>
    <lineage>
        <taxon>Bacteria</taxon>
        <taxon>Pseudomonadati</taxon>
        <taxon>Pseudomonadota</taxon>
        <taxon>Gammaproteobacteria</taxon>
        <taxon>Oceanospirillales</taxon>
        <taxon>Saccharospirillaceae</taxon>
        <taxon>Reinekea</taxon>
    </lineage>
</organism>
<proteinExistence type="predicted"/>
<sequence length="165" mass="18698">MSKVVQLRGQNLLDAIEKALIDLSDSDQKYVYNASELARKIGCSRPTLNSKKEFIDSVLEKIGAAKRLKREHPLLEQLHMKIEKLEAEKKALEEDLNALRQNHADIFTRLYRHSSEMSALIRPIAENDSIAAGKCILCSQSIDEGIDFKNRSTVFSISRNDNVKD</sequence>
<protein>
    <submittedName>
        <fullName evidence="2">Uncharacterized protein</fullName>
    </submittedName>
</protein>
<dbReference type="AlphaFoldDB" id="A0A4R3I4R9"/>
<keyword evidence="3" id="KW-1185">Reference proteome</keyword>
<keyword evidence="1" id="KW-0175">Coiled coil</keyword>
<evidence type="ECO:0000313" key="3">
    <source>
        <dbReference type="Proteomes" id="UP000295793"/>
    </source>
</evidence>
<evidence type="ECO:0000313" key="2">
    <source>
        <dbReference type="EMBL" id="TCS40085.1"/>
    </source>
</evidence>